<protein>
    <submittedName>
        <fullName evidence="9 10">Cytochrome C</fullName>
    </submittedName>
</protein>
<accession>A0A508X8D9</accession>
<feature type="domain" description="Cytochrome c" evidence="8">
    <location>
        <begin position="75"/>
        <end position="161"/>
    </location>
</feature>
<keyword evidence="2 6" id="KW-0349">Heme</keyword>
<dbReference type="PANTHER" id="PTHR33751">
    <property type="entry name" value="CBB3-TYPE CYTOCHROME C OXIDASE SUBUNIT FIXP"/>
    <property type="match status" value="1"/>
</dbReference>
<evidence type="ECO:0000256" key="4">
    <source>
        <dbReference type="ARBA" id="ARBA00022982"/>
    </source>
</evidence>
<dbReference type="InterPro" id="IPR050597">
    <property type="entry name" value="Cytochrome_c_Oxidase_Subunit"/>
</dbReference>
<evidence type="ECO:0000256" key="1">
    <source>
        <dbReference type="ARBA" id="ARBA00022448"/>
    </source>
</evidence>
<dbReference type="AlphaFoldDB" id="A0A508X8D9"/>
<reference evidence="9" key="1">
    <citation type="submission" date="2017-04" db="EMBL/GenBank/DDBJ databases">
        <authorList>
            <person name="Porter S."/>
            <person name="Friesen M.L."/>
            <person name="Faber-Hammond J."/>
        </authorList>
    </citation>
    <scope>NUCLEOTIDE SEQUENCE</scope>
    <source>
        <strain evidence="9">Str16</strain>
    </source>
</reference>
<keyword evidence="11" id="KW-1185">Reference proteome</keyword>
<dbReference type="OMA" id="WIVKHGL"/>
<dbReference type="EMBL" id="NBUC01000147">
    <property type="protein sequence ID" value="PLT95981.1"/>
    <property type="molecule type" value="Genomic_DNA"/>
</dbReference>
<dbReference type="PANTHER" id="PTHR33751:SF9">
    <property type="entry name" value="CYTOCHROME C4"/>
    <property type="match status" value="1"/>
</dbReference>
<dbReference type="Gene3D" id="1.10.760.10">
    <property type="entry name" value="Cytochrome c-like domain"/>
    <property type="match status" value="3"/>
</dbReference>
<dbReference type="Proteomes" id="UP001190825">
    <property type="component" value="Unassembled WGS sequence"/>
</dbReference>
<evidence type="ECO:0000256" key="3">
    <source>
        <dbReference type="ARBA" id="ARBA00022723"/>
    </source>
</evidence>
<keyword evidence="7" id="KW-1133">Transmembrane helix</keyword>
<evidence type="ECO:0000259" key="8">
    <source>
        <dbReference type="PROSITE" id="PS51007"/>
    </source>
</evidence>
<dbReference type="EMBL" id="CABFNB010000125">
    <property type="protein sequence ID" value="VTZ64330.1"/>
    <property type="molecule type" value="Genomic_DNA"/>
</dbReference>
<keyword evidence="7" id="KW-0472">Membrane</keyword>
<feature type="domain" description="Cytochrome c" evidence="8">
    <location>
        <begin position="171"/>
        <end position="260"/>
    </location>
</feature>
<dbReference type="InterPro" id="IPR036909">
    <property type="entry name" value="Cyt_c-like_dom_sf"/>
</dbReference>
<dbReference type="PROSITE" id="PS51007">
    <property type="entry name" value="CYTC"/>
    <property type="match status" value="3"/>
</dbReference>
<dbReference type="GO" id="GO:0046872">
    <property type="term" value="F:metal ion binding"/>
    <property type="evidence" value="ECO:0007669"/>
    <property type="project" value="UniProtKB-KW"/>
</dbReference>
<evidence type="ECO:0000256" key="5">
    <source>
        <dbReference type="ARBA" id="ARBA00023004"/>
    </source>
</evidence>
<feature type="transmembrane region" description="Helical" evidence="7">
    <location>
        <begin position="12"/>
        <end position="34"/>
    </location>
</feature>
<organism evidence="10">
    <name type="scientific">Sinorhizobium medicae</name>
    <dbReference type="NCBI Taxonomy" id="110321"/>
    <lineage>
        <taxon>Bacteria</taxon>
        <taxon>Pseudomonadati</taxon>
        <taxon>Pseudomonadota</taxon>
        <taxon>Alphaproteobacteria</taxon>
        <taxon>Hyphomicrobiales</taxon>
        <taxon>Rhizobiaceae</taxon>
        <taxon>Sinorhizobium/Ensifer group</taxon>
        <taxon>Sinorhizobium</taxon>
    </lineage>
</organism>
<evidence type="ECO:0000313" key="10">
    <source>
        <dbReference type="EMBL" id="VTZ64330.1"/>
    </source>
</evidence>
<dbReference type="Pfam" id="PF13442">
    <property type="entry name" value="Cytochrome_CBB3"/>
    <property type="match status" value="1"/>
</dbReference>
<reference evidence="9 11" key="2">
    <citation type="journal article" date="2018" name="FEMS Microbiol. Ecol.">
        <title>Co-invading symbiotic mutualists of Medicago polymorpha retain high ancestral diversity and contain diverse accessory genomes.</title>
        <authorList>
            <person name="Porter S.S."/>
            <person name="Faber-Hammond J.J."/>
            <person name="Friesen M.L."/>
        </authorList>
    </citation>
    <scope>NUCLEOTIDE SEQUENCE [LARGE SCALE GENOMIC DNA]</scope>
    <source>
        <strain evidence="9 11">Str16</strain>
    </source>
</reference>
<evidence type="ECO:0000256" key="6">
    <source>
        <dbReference type="PROSITE-ProRule" id="PRU00433"/>
    </source>
</evidence>
<name>A0A508X8D9_9HYPH</name>
<dbReference type="RefSeq" id="WP_012061689.1">
    <property type="nucleotide sequence ID" value="NZ_ATYC01000008.1"/>
</dbReference>
<keyword evidence="7" id="KW-0812">Transmembrane</keyword>
<evidence type="ECO:0000256" key="7">
    <source>
        <dbReference type="SAM" id="Phobius"/>
    </source>
</evidence>
<dbReference type="GO" id="GO:0009055">
    <property type="term" value="F:electron transfer activity"/>
    <property type="evidence" value="ECO:0007669"/>
    <property type="project" value="InterPro"/>
</dbReference>
<sequence length="373" mass="40278">MDLRNLHWTNIAKVAGLGTGLLIVLGAVFVWSGIYNVAASKDHLQITTWILTLIRERSIATHSFKIEVPALDDESKIRLGASHYEGGCVPCHNRPGEEINSIVKGMLPPPPNLLEIGKHRPPEEIFWIVKHGLKYTGMPAWTNVLRDDEVWALTAFLASLPATAGDYGELAGLSRGQGNAREEPANGRALNVCVRCHERDGMSTNGDRVPRLAGMPEAYLLRSLQEYAQGTRASGVMEPVADLLSEEAMRELAAHYQALPPVAGTAEPDPEQLRRGEAIARRGIVGQGVPACLSCHSGRQSQQFPVLAGQNAAYIEEQIRLWRRGGRIGTPYGRIMAAVAGALDEGQIEDVAAYLASLPAGRAPDAPVAEAGR</sequence>
<proteinExistence type="predicted"/>
<evidence type="ECO:0000313" key="9">
    <source>
        <dbReference type="EMBL" id="PLT95981.1"/>
    </source>
</evidence>
<keyword evidence="4" id="KW-0249">Electron transport</keyword>
<feature type="domain" description="Cytochrome c" evidence="8">
    <location>
        <begin position="271"/>
        <end position="359"/>
    </location>
</feature>
<keyword evidence="1" id="KW-0813">Transport</keyword>
<reference evidence="10" key="3">
    <citation type="submission" date="2019-06" db="EMBL/GenBank/DDBJ databases">
        <authorList>
            <person name="Le Quere A."/>
            <person name="Colella S."/>
        </authorList>
    </citation>
    <scope>NUCLEOTIDE SEQUENCE</scope>
    <source>
        <strain evidence="10">EmedicaeMD41</strain>
    </source>
</reference>
<dbReference type="InterPro" id="IPR009056">
    <property type="entry name" value="Cyt_c-like_dom"/>
</dbReference>
<gene>
    <name evidence="9" type="ORF">BMJ33_28845</name>
    <name evidence="10" type="ORF">EMEDMD4_570210</name>
</gene>
<evidence type="ECO:0000256" key="2">
    <source>
        <dbReference type="ARBA" id="ARBA00022617"/>
    </source>
</evidence>
<dbReference type="SUPFAM" id="SSF46626">
    <property type="entry name" value="Cytochrome c"/>
    <property type="match status" value="3"/>
</dbReference>
<dbReference type="Proteomes" id="UP000507954">
    <property type="component" value="Unassembled WGS sequence"/>
</dbReference>
<dbReference type="GO" id="GO:0020037">
    <property type="term" value="F:heme binding"/>
    <property type="evidence" value="ECO:0007669"/>
    <property type="project" value="InterPro"/>
</dbReference>
<keyword evidence="5 6" id="KW-0408">Iron</keyword>
<keyword evidence="3 6" id="KW-0479">Metal-binding</keyword>
<evidence type="ECO:0000313" key="11">
    <source>
        <dbReference type="Proteomes" id="UP001190825"/>
    </source>
</evidence>